<proteinExistence type="predicted"/>
<dbReference type="EMBL" id="RXIA01000012">
    <property type="protein sequence ID" value="RVU70807.1"/>
    <property type="molecule type" value="Genomic_DNA"/>
</dbReference>
<dbReference type="Proteomes" id="UP000288291">
    <property type="component" value="Unassembled WGS sequence"/>
</dbReference>
<sequence>MHCKKIIATLLAGVTLAVSTASLTNSAQPTTVQAATKNYVVVKGNKKVRLYKANGKKAKTYASPKRTYSFSKQKHLKVGKKKYLAYKIGNNSQWLLAKNASLVKKAKYQTAKITLPKGYTRAAVLKAYQGKPSSSFITACMKGMDQNSFSRGLNAESSQDNQTMIDLANLTSSQSAELTSYALRLINGVRSQLNLPAWQASTGTQKLANDIAKEYAQNGRGINNGDHYVAGIVRACKANGLNLNDNYVEDMAGYRAKNGKISMTAMKKNIYFGLKQMLFGYVGQGEAGRKTRSNYREWEHAGDLLNTQGSKKTDGQSNYFGFSVSKVGNVYSMHYISVPTYIVNHKEYNQGFRP</sequence>
<comment type="caution">
    <text evidence="2">The sequence shown here is derived from an EMBL/GenBank/DDBJ whole genome shotgun (WGS) entry which is preliminary data.</text>
</comment>
<dbReference type="AlphaFoldDB" id="A0A437SVD7"/>
<evidence type="ECO:0000313" key="3">
    <source>
        <dbReference type="Proteomes" id="UP000288291"/>
    </source>
</evidence>
<dbReference type="InterPro" id="IPR027607">
    <property type="entry name" value="Surf_Exclu_SEC10/PgrA"/>
</dbReference>
<dbReference type="NCBIfam" id="TIGR04320">
    <property type="entry name" value="Surf_Exclu_PgrA"/>
    <property type="match status" value="1"/>
</dbReference>
<keyword evidence="1" id="KW-0732">Signal</keyword>
<dbReference type="RefSeq" id="WP_103660770.1">
    <property type="nucleotide sequence ID" value="NZ_ML136880.1"/>
</dbReference>
<evidence type="ECO:0000313" key="2">
    <source>
        <dbReference type="EMBL" id="RVU70807.1"/>
    </source>
</evidence>
<protein>
    <submittedName>
        <fullName evidence="2">SEC10/PgrA surface exclusion domain-containing protein</fullName>
    </submittedName>
</protein>
<reference evidence="2 3" key="1">
    <citation type="submission" date="2018-12" db="EMBL/GenBank/DDBJ databases">
        <authorList>
            <person name="Meng J."/>
        </authorList>
    </citation>
    <scope>NUCLEOTIDE SEQUENCE [LARGE SCALE GENOMIC DNA]</scope>
    <source>
        <strain evidence="2 3">HT111-2</strain>
    </source>
</reference>
<organism evidence="2 3">
    <name type="scientific">Lactobacillus xujianguonis</name>
    <dbReference type="NCBI Taxonomy" id="2495899"/>
    <lineage>
        <taxon>Bacteria</taxon>
        <taxon>Bacillati</taxon>
        <taxon>Bacillota</taxon>
        <taxon>Bacilli</taxon>
        <taxon>Lactobacillales</taxon>
        <taxon>Lactobacillaceae</taxon>
        <taxon>Lactobacillus</taxon>
    </lineage>
</organism>
<evidence type="ECO:0000256" key="1">
    <source>
        <dbReference type="SAM" id="SignalP"/>
    </source>
</evidence>
<gene>
    <name evidence="2" type="ORF">EJK17_05260</name>
</gene>
<keyword evidence="3" id="KW-1185">Reference proteome</keyword>
<feature type="signal peptide" evidence="1">
    <location>
        <begin position="1"/>
        <end position="27"/>
    </location>
</feature>
<accession>A0A437SVD7</accession>
<name>A0A437SVD7_9LACO</name>
<feature type="chain" id="PRO_5039494571" evidence="1">
    <location>
        <begin position="28"/>
        <end position="354"/>
    </location>
</feature>